<evidence type="ECO:0000313" key="1">
    <source>
        <dbReference type="EMBL" id="QXE92246.1"/>
    </source>
</evidence>
<dbReference type="Proteomes" id="UP000683559">
    <property type="component" value="Chromosome"/>
</dbReference>
<accession>A0ABX8LLM8</accession>
<name>A0ABX8LLM8_9BACT</name>
<reference evidence="1 2" key="1">
    <citation type="submission" date="2021-06" db="EMBL/GenBank/DDBJ databases">
        <title>Gemonas diversity in paddy soil.</title>
        <authorList>
            <person name="Liu G."/>
        </authorList>
    </citation>
    <scope>NUCLEOTIDE SEQUENCE [LARGE SCALE GENOMIC DNA]</scope>
    <source>
        <strain evidence="1 2">RG2</strain>
    </source>
</reference>
<gene>
    <name evidence="1" type="ORF">KP001_06920</name>
</gene>
<evidence type="ECO:0008006" key="3">
    <source>
        <dbReference type="Google" id="ProtNLM"/>
    </source>
</evidence>
<evidence type="ECO:0000313" key="2">
    <source>
        <dbReference type="Proteomes" id="UP000683559"/>
    </source>
</evidence>
<sequence length="723" mass="78906">MKPYHQIFPGAAGATMTLELHARSGGIPRGSYAFVECYCTSPGCDCRRVTFLVLDQKQRQKAMICLGFDGDGPFSGPYLDGSSYQVPYAPELLDFCVHTLNSRPEWVARMYQRYGEVRELIDGSPYQGRSFPLPGDLFYRAMPAPDLESVLNESVRHGCTPCCPPPPAATQGEPTGTMRLVDLYARAGVSAPVSILLPLQDELHRHLLADPLAVEELAALLASFGRAQEADHDRLSAALRILSLTLEFYEVETAGGRIGARQQMQRLQSALALRVYREKSGMELRLSVKDILVRARVKLIPELQAICRSGEGGKESPLEVAAASGEEFLAGILRHFASAGVTCPFAGAQEILVLFAANDPELRPGLTWELLTADAPFLREIAALLIFDPDPELSREAARMLVSVAAATLTPNTLRRLIMARNWFPEPARSIVDQTISNARRARVACAHLDPPGDESVYASCLDGTGGQVFHVIVPDHEAYAGCTFVLQQERGIVDCTVVRLETRRDREDFIRAARSQRCCLPSTGEYLDLRLGMAIAAGMERGRVPGHWLVRAAELLGRDHWKGCEPDPVGTLRQLGEEAAAECAPGDGPGAEVMALAESGGWHRYRALFGSWKVEGSAVESAMEAAGGGSGPAKGVTAVERLCDQVLEQLRPELSLRLVLETLWLKVAGREAPIPWQRMYHVAQAVADETIALKEIPLAVSIARQSLAAYRKRNHGRRGSDS</sequence>
<dbReference type="EMBL" id="CP077683">
    <property type="protein sequence ID" value="QXE92246.1"/>
    <property type="molecule type" value="Genomic_DNA"/>
</dbReference>
<proteinExistence type="predicted"/>
<organism evidence="1 2">
    <name type="scientific">Geomonas subterranea</name>
    <dbReference type="NCBI Taxonomy" id="2847989"/>
    <lineage>
        <taxon>Bacteria</taxon>
        <taxon>Pseudomonadati</taxon>
        <taxon>Thermodesulfobacteriota</taxon>
        <taxon>Desulfuromonadia</taxon>
        <taxon>Geobacterales</taxon>
        <taxon>Geobacteraceae</taxon>
        <taxon>Geomonas</taxon>
    </lineage>
</organism>
<dbReference type="RefSeq" id="WP_217288801.1">
    <property type="nucleotide sequence ID" value="NZ_CP077683.1"/>
</dbReference>
<keyword evidence="2" id="KW-1185">Reference proteome</keyword>
<protein>
    <recommendedName>
        <fullName evidence="3">HEAT repeat domain-containing protein</fullName>
    </recommendedName>
</protein>